<evidence type="ECO:0000313" key="2">
    <source>
        <dbReference type="Proteomes" id="UP000814140"/>
    </source>
</evidence>
<sequence>MDNAEEREYLSLSLAMATVALQGVAMDEPIQARDRVLKSMQHLVSLLTTGIPTNTTMPWRHRLASRFIAATATASREGGLQGLVTKHTWAHTSKQKLQLERVDCAHSLSAKDILNKWRSRLCVFFPRIYSY</sequence>
<reference evidence="1" key="1">
    <citation type="submission" date="2021-03" db="EMBL/GenBank/DDBJ databases">
        <authorList>
            <consortium name="DOE Joint Genome Institute"/>
            <person name="Ahrendt S."/>
            <person name="Looney B.P."/>
            <person name="Miyauchi S."/>
            <person name="Morin E."/>
            <person name="Drula E."/>
            <person name="Courty P.E."/>
            <person name="Chicoki N."/>
            <person name="Fauchery L."/>
            <person name="Kohler A."/>
            <person name="Kuo A."/>
            <person name="Labutti K."/>
            <person name="Pangilinan J."/>
            <person name="Lipzen A."/>
            <person name="Riley R."/>
            <person name="Andreopoulos W."/>
            <person name="He G."/>
            <person name="Johnson J."/>
            <person name="Barry K.W."/>
            <person name="Grigoriev I.V."/>
            <person name="Nagy L."/>
            <person name="Hibbett D."/>
            <person name="Henrissat B."/>
            <person name="Matheny P.B."/>
            <person name="Labbe J."/>
            <person name="Martin F."/>
        </authorList>
    </citation>
    <scope>NUCLEOTIDE SEQUENCE</scope>
    <source>
        <strain evidence="1">HHB10654</strain>
    </source>
</reference>
<evidence type="ECO:0000313" key="1">
    <source>
        <dbReference type="EMBL" id="KAI0056057.1"/>
    </source>
</evidence>
<name>A0ACB8SIJ6_9AGAM</name>
<comment type="caution">
    <text evidence="1">The sequence shown here is derived from an EMBL/GenBank/DDBJ whole genome shotgun (WGS) entry which is preliminary data.</text>
</comment>
<accession>A0ACB8SIJ6</accession>
<dbReference type="EMBL" id="MU277272">
    <property type="protein sequence ID" value="KAI0056057.1"/>
    <property type="molecule type" value="Genomic_DNA"/>
</dbReference>
<keyword evidence="2" id="KW-1185">Reference proteome</keyword>
<protein>
    <submittedName>
        <fullName evidence="1">Uncharacterized protein</fullName>
    </submittedName>
</protein>
<reference evidence="1" key="2">
    <citation type="journal article" date="2022" name="New Phytol.">
        <title>Evolutionary transition to the ectomycorrhizal habit in the genomes of a hyperdiverse lineage of mushroom-forming fungi.</title>
        <authorList>
            <person name="Looney B."/>
            <person name="Miyauchi S."/>
            <person name="Morin E."/>
            <person name="Drula E."/>
            <person name="Courty P.E."/>
            <person name="Kohler A."/>
            <person name="Kuo A."/>
            <person name="LaButti K."/>
            <person name="Pangilinan J."/>
            <person name="Lipzen A."/>
            <person name="Riley R."/>
            <person name="Andreopoulos W."/>
            <person name="He G."/>
            <person name="Johnson J."/>
            <person name="Nolan M."/>
            <person name="Tritt A."/>
            <person name="Barry K.W."/>
            <person name="Grigoriev I.V."/>
            <person name="Nagy L.G."/>
            <person name="Hibbett D."/>
            <person name="Henrissat B."/>
            <person name="Matheny P.B."/>
            <person name="Labbe J."/>
            <person name="Martin F.M."/>
        </authorList>
    </citation>
    <scope>NUCLEOTIDE SEQUENCE</scope>
    <source>
        <strain evidence="1">HHB10654</strain>
    </source>
</reference>
<dbReference type="Proteomes" id="UP000814140">
    <property type="component" value="Unassembled WGS sequence"/>
</dbReference>
<organism evidence="1 2">
    <name type="scientific">Artomyces pyxidatus</name>
    <dbReference type="NCBI Taxonomy" id="48021"/>
    <lineage>
        <taxon>Eukaryota</taxon>
        <taxon>Fungi</taxon>
        <taxon>Dikarya</taxon>
        <taxon>Basidiomycota</taxon>
        <taxon>Agaricomycotina</taxon>
        <taxon>Agaricomycetes</taxon>
        <taxon>Russulales</taxon>
        <taxon>Auriscalpiaceae</taxon>
        <taxon>Artomyces</taxon>
    </lineage>
</organism>
<proteinExistence type="predicted"/>
<gene>
    <name evidence="1" type="ORF">BV25DRAFT_1832607</name>
</gene>